<dbReference type="GO" id="GO:0008061">
    <property type="term" value="F:chitin binding"/>
    <property type="evidence" value="ECO:0007669"/>
    <property type="project" value="UniProtKB-KW"/>
</dbReference>
<gene>
    <name evidence="11" type="ORF">OBBRIDRAFT_794017</name>
</gene>
<dbReference type="PROSITE" id="PS01095">
    <property type="entry name" value="GH18_1"/>
    <property type="match status" value="1"/>
</dbReference>
<feature type="chain" id="PRO_5034044149" description="chitinase" evidence="9">
    <location>
        <begin position="21"/>
        <end position="340"/>
    </location>
</feature>
<keyword evidence="4 11" id="KW-0378">Hydrolase</keyword>
<name>A0A8E2ARL0_9APHY</name>
<evidence type="ECO:0000256" key="9">
    <source>
        <dbReference type="SAM" id="SignalP"/>
    </source>
</evidence>
<evidence type="ECO:0000259" key="10">
    <source>
        <dbReference type="PROSITE" id="PS51910"/>
    </source>
</evidence>
<proteinExistence type="predicted"/>
<feature type="signal peptide" evidence="9">
    <location>
        <begin position="1"/>
        <end position="20"/>
    </location>
</feature>
<dbReference type="SUPFAM" id="SSF51445">
    <property type="entry name" value="(Trans)glycosidases"/>
    <property type="match status" value="1"/>
</dbReference>
<dbReference type="GO" id="GO:0006032">
    <property type="term" value="P:chitin catabolic process"/>
    <property type="evidence" value="ECO:0007669"/>
    <property type="project" value="UniProtKB-KW"/>
</dbReference>
<dbReference type="InterPro" id="IPR001223">
    <property type="entry name" value="Glyco_hydro18_cat"/>
</dbReference>
<dbReference type="CDD" id="cd02877">
    <property type="entry name" value="GH18_hevamine_XipI_class_III"/>
    <property type="match status" value="1"/>
</dbReference>
<evidence type="ECO:0000256" key="7">
    <source>
        <dbReference type="ARBA" id="ARBA00023295"/>
    </source>
</evidence>
<keyword evidence="12" id="KW-1185">Reference proteome</keyword>
<evidence type="ECO:0000313" key="11">
    <source>
        <dbReference type="EMBL" id="OCH89688.1"/>
    </source>
</evidence>
<evidence type="ECO:0000256" key="2">
    <source>
        <dbReference type="ARBA" id="ARBA00012729"/>
    </source>
</evidence>
<keyword evidence="7" id="KW-0326">Glycosidase</keyword>
<organism evidence="11 12">
    <name type="scientific">Obba rivulosa</name>
    <dbReference type="NCBI Taxonomy" id="1052685"/>
    <lineage>
        <taxon>Eukaryota</taxon>
        <taxon>Fungi</taxon>
        <taxon>Dikarya</taxon>
        <taxon>Basidiomycota</taxon>
        <taxon>Agaricomycotina</taxon>
        <taxon>Agaricomycetes</taxon>
        <taxon>Polyporales</taxon>
        <taxon>Gelatoporiaceae</taxon>
        <taxon>Obba</taxon>
    </lineage>
</organism>
<dbReference type="InterPro" id="IPR050542">
    <property type="entry name" value="Glycosyl_Hydrlase18_Chitinase"/>
</dbReference>
<dbReference type="EC" id="3.2.1.14" evidence="2"/>
<keyword evidence="5" id="KW-0146">Chitin degradation</keyword>
<dbReference type="PROSITE" id="PS51910">
    <property type="entry name" value="GH18_2"/>
    <property type="match status" value="1"/>
</dbReference>
<feature type="domain" description="GH18" evidence="10">
    <location>
        <begin position="27"/>
        <end position="316"/>
    </location>
</feature>
<dbReference type="OrthoDB" id="6020543at2759"/>
<dbReference type="AlphaFoldDB" id="A0A8E2ARL0"/>
<evidence type="ECO:0000313" key="12">
    <source>
        <dbReference type="Proteomes" id="UP000250043"/>
    </source>
</evidence>
<dbReference type="GO" id="GO:0005576">
    <property type="term" value="C:extracellular region"/>
    <property type="evidence" value="ECO:0007669"/>
    <property type="project" value="TreeGrafter"/>
</dbReference>
<reference evidence="11 12" key="1">
    <citation type="submission" date="2016-07" db="EMBL/GenBank/DDBJ databases">
        <title>Draft genome of the white-rot fungus Obba rivulosa 3A-2.</title>
        <authorList>
            <consortium name="DOE Joint Genome Institute"/>
            <person name="Miettinen O."/>
            <person name="Riley R."/>
            <person name="Acob R."/>
            <person name="Barry K."/>
            <person name="Cullen D."/>
            <person name="De Vries R."/>
            <person name="Hainaut M."/>
            <person name="Hatakka A."/>
            <person name="Henrissat B."/>
            <person name="Hilden K."/>
            <person name="Kuo R."/>
            <person name="Labutti K."/>
            <person name="Lipzen A."/>
            <person name="Makela M.R."/>
            <person name="Sandor L."/>
            <person name="Spatafora J.W."/>
            <person name="Grigoriev I.V."/>
            <person name="Hibbett D.S."/>
        </authorList>
    </citation>
    <scope>NUCLEOTIDE SEQUENCE [LARGE SCALE GENOMIC DNA]</scope>
    <source>
        <strain evidence="11 12">3A-2</strain>
    </source>
</reference>
<evidence type="ECO:0000256" key="4">
    <source>
        <dbReference type="ARBA" id="ARBA00022801"/>
    </source>
</evidence>
<evidence type="ECO:0000256" key="8">
    <source>
        <dbReference type="ARBA" id="ARBA00023326"/>
    </source>
</evidence>
<protein>
    <recommendedName>
        <fullName evidence="2">chitinase</fullName>
        <ecNumber evidence="2">3.2.1.14</ecNumber>
    </recommendedName>
</protein>
<evidence type="ECO:0000256" key="5">
    <source>
        <dbReference type="ARBA" id="ARBA00023024"/>
    </source>
</evidence>
<dbReference type="Proteomes" id="UP000250043">
    <property type="component" value="Unassembled WGS sequence"/>
</dbReference>
<keyword evidence="8" id="KW-0624">Polysaccharide degradation</keyword>
<dbReference type="GO" id="GO:0008843">
    <property type="term" value="F:endochitinase activity"/>
    <property type="evidence" value="ECO:0007669"/>
    <property type="project" value="UniProtKB-EC"/>
</dbReference>
<keyword evidence="6" id="KW-0119">Carbohydrate metabolism</keyword>
<dbReference type="InterPro" id="IPR001579">
    <property type="entry name" value="Glyco_hydro_18_chit_AS"/>
</dbReference>
<evidence type="ECO:0000256" key="3">
    <source>
        <dbReference type="ARBA" id="ARBA00022669"/>
    </source>
</evidence>
<dbReference type="InterPro" id="IPR017853">
    <property type="entry name" value="GH"/>
</dbReference>
<sequence>MIASAFVLFALGLLTTSVSAFDLTKNDNLAVYWGQDGAGNQQNLAYYCQDDTIDMIPLAFLYQFTGPGNEPVIDFSNICGAGTNPFPGTDLSNCQFMADDIQTCQAKGKAVTISLGGATGQVGFASDDAAEALADQVWNLFLGGSSSMRPFGDAVLDGVDLDIESGTPAHYPAFVNRIKSYANGASKPYYVTAAPQCPFPDVYIGEALNEAPFDAVFVQFYNNYCGLDAPSEFNMATWDNWAKTQSYNKNVKVYIGAPGSSTSAGTGYVDASTLAGYASNAQANYSSMGGVMLWDASTAYSNNRFDSQIKNAITSSSASKRCDEDEEEYTPETNSRVFRF</sequence>
<evidence type="ECO:0000256" key="6">
    <source>
        <dbReference type="ARBA" id="ARBA00023277"/>
    </source>
</evidence>
<dbReference type="GO" id="GO:0000272">
    <property type="term" value="P:polysaccharide catabolic process"/>
    <property type="evidence" value="ECO:0007669"/>
    <property type="project" value="UniProtKB-KW"/>
</dbReference>
<keyword evidence="9" id="KW-0732">Signal</keyword>
<comment type="catalytic activity">
    <reaction evidence="1">
        <text>Random endo-hydrolysis of N-acetyl-beta-D-glucosaminide (1-&gt;4)-beta-linkages in chitin and chitodextrins.</text>
        <dbReference type="EC" id="3.2.1.14"/>
    </reaction>
</comment>
<dbReference type="EMBL" id="KV722421">
    <property type="protein sequence ID" value="OCH89688.1"/>
    <property type="molecule type" value="Genomic_DNA"/>
</dbReference>
<dbReference type="Gene3D" id="3.20.20.80">
    <property type="entry name" value="Glycosidases"/>
    <property type="match status" value="1"/>
</dbReference>
<accession>A0A8E2ARL0</accession>
<keyword evidence="3" id="KW-0147">Chitin-binding</keyword>
<dbReference type="InterPro" id="IPR045321">
    <property type="entry name" value="Cts1-like"/>
</dbReference>
<evidence type="ECO:0000256" key="1">
    <source>
        <dbReference type="ARBA" id="ARBA00000822"/>
    </source>
</evidence>
<dbReference type="PANTHER" id="PTHR45708:SF49">
    <property type="entry name" value="ENDOCHITINASE"/>
    <property type="match status" value="1"/>
</dbReference>
<dbReference type="PANTHER" id="PTHR45708">
    <property type="entry name" value="ENDOCHITINASE"/>
    <property type="match status" value="1"/>
</dbReference>